<dbReference type="RefSeq" id="WP_205134334.1">
    <property type="nucleotide sequence ID" value="NZ_JACSNT010000016.1"/>
</dbReference>
<evidence type="ECO:0000313" key="1">
    <source>
        <dbReference type="EMBL" id="MBM6878674.1"/>
    </source>
</evidence>
<sequence length="138" mass="15367">METFLDYYEKRIQPGIAAADLLLKTARRSFSMEKAAAVLGISSQEAAEILGRSDTPVRREDFLRLMRKGTSPLCQMFRRQLFVGLGGALTQEEVSYIYDIEIGVVQAAAKKTGMEQIPSSLLPLLFSAIRLSDTQYSL</sequence>
<evidence type="ECO:0000313" key="2">
    <source>
        <dbReference type="Proteomes" id="UP000729290"/>
    </source>
</evidence>
<dbReference type="Proteomes" id="UP000729290">
    <property type="component" value="Unassembled WGS sequence"/>
</dbReference>
<name>A0ABS2GDU8_9FIRM</name>
<proteinExistence type="predicted"/>
<protein>
    <submittedName>
        <fullName evidence="1">Uncharacterized protein</fullName>
    </submittedName>
</protein>
<organism evidence="1 2">
    <name type="scientific">Anaerotignum lactatifermentans</name>
    <dbReference type="NCBI Taxonomy" id="160404"/>
    <lineage>
        <taxon>Bacteria</taxon>
        <taxon>Bacillati</taxon>
        <taxon>Bacillota</taxon>
        <taxon>Clostridia</taxon>
        <taxon>Lachnospirales</taxon>
        <taxon>Anaerotignaceae</taxon>
        <taxon>Anaerotignum</taxon>
    </lineage>
</organism>
<reference evidence="1 2" key="1">
    <citation type="journal article" date="2021" name="Sci. Rep.">
        <title>The distribution of antibiotic resistance genes in chicken gut microbiota commensals.</title>
        <authorList>
            <person name="Juricova H."/>
            <person name="Matiasovicova J."/>
            <person name="Kubasova T."/>
            <person name="Cejkova D."/>
            <person name="Rychlik I."/>
        </authorList>
    </citation>
    <scope>NUCLEOTIDE SEQUENCE [LARGE SCALE GENOMIC DNA]</scope>
    <source>
        <strain evidence="1 2">An431b</strain>
    </source>
</reference>
<dbReference type="EMBL" id="JACSNV010000018">
    <property type="protein sequence ID" value="MBM6878674.1"/>
    <property type="molecule type" value="Genomic_DNA"/>
</dbReference>
<gene>
    <name evidence="1" type="ORF">H9X83_10965</name>
</gene>
<keyword evidence="2" id="KW-1185">Reference proteome</keyword>
<accession>A0ABS2GDU8</accession>
<comment type="caution">
    <text evidence="1">The sequence shown here is derived from an EMBL/GenBank/DDBJ whole genome shotgun (WGS) entry which is preliminary data.</text>
</comment>